<sequence length="650" mass="71331">MAKNPESPLEPFKRALANAARSLAETPDLEIVYSGEGPQLSGKRAVLPHPPRDLTPTDAARIRGLADQMALRLAHHDAGVHAKGRPASAGGAPIYDAIEAARVEAIGANALGGVRENLKAVVEQAWAKRSFNQIEALANPPLAEVIGLMVRERLTGEPPPAMAQPLVNLFKADVEAKAGADLDKLEASIGDQKAFAKIARTILRDLDMGDDLSEAPDQPDQAEDEGEEGEPEAQDQNEEGEGEGRSPQQTAMDEDEATHRESQDADSQMMEAEENPDAEDTDEPPDMGEGDQPARPEFSGEGKVATYKVFTTGHDEIVAAEELCDGEELTRLRAYLDQQLASLSSVVSRLANKLQRRLLAQQNRTWSFDLEEGVLDVSRLTRVITDPTAPLSFKEEADTEFRDTVVTILIDNSGSMRGRPIMVAAVCADILARTLERCGVKTEILGFTTRAWKGGQAREDWLKAGKPAQPGRLNDLRHIIYKAADAPWRRARRNLGLMMREGLLKENIDGEALMWAHQRLIGRPEQRRILMVISDGAPVDDSTLSVNSGHYLERHLREVIAEIEGKSPVQLIAIGIGHDVTRYYRRAVTIVDVEQLAGVIVEQLAELFEEEPEKLTRRALAGLLQPPPNTEGPKPTMRRSTFKEVRRAVA</sequence>
<dbReference type="Pfam" id="PF11775">
    <property type="entry name" value="CobT_C"/>
    <property type="match status" value="1"/>
</dbReference>
<evidence type="ECO:0000256" key="1">
    <source>
        <dbReference type="NCBIfam" id="TIGR01651"/>
    </source>
</evidence>
<dbReference type="PANTHER" id="PTHR41248:SF1">
    <property type="entry name" value="NORD PROTEIN"/>
    <property type="match status" value="1"/>
</dbReference>
<dbReference type="Pfam" id="PF06213">
    <property type="entry name" value="CobT"/>
    <property type="match status" value="1"/>
</dbReference>
<dbReference type="Gene3D" id="3.40.50.410">
    <property type="entry name" value="von Willebrand factor, type A domain"/>
    <property type="match status" value="1"/>
</dbReference>
<accession>A0A328AAM6</accession>
<feature type="domain" description="VWFA" evidence="3">
    <location>
        <begin position="405"/>
        <end position="624"/>
    </location>
</feature>
<comment type="caution">
    <text evidence="4">The sequence shown here is derived from an EMBL/GenBank/DDBJ whole genome shotgun (WGS) entry which is preliminary data.</text>
</comment>
<evidence type="ECO:0000259" key="3">
    <source>
        <dbReference type="PROSITE" id="PS50234"/>
    </source>
</evidence>
<dbReference type="NCBIfam" id="TIGR01651">
    <property type="entry name" value="CobT"/>
    <property type="match status" value="1"/>
</dbReference>
<dbReference type="RefSeq" id="WP_111530304.1">
    <property type="nucleotide sequence ID" value="NZ_JBHRSG010000003.1"/>
</dbReference>
<organism evidence="4 5">
    <name type="scientific">Phenylobacterium soli</name>
    <dbReference type="NCBI Taxonomy" id="2170551"/>
    <lineage>
        <taxon>Bacteria</taxon>
        <taxon>Pseudomonadati</taxon>
        <taxon>Pseudomonadota</taxon>
        <taxon>Alphaproteobacteria</taxon>
        <taxon>Caulobacterales</taxon>
        <taxon>Caulobacteraceae</taxon>
        <taxon>Phenylobacterium</taxon>
    </lineage>
</organism>
<name>A0A328AAM6_9CAUL</name>
<dbReference type="InterPro" id="IPR006538">
    <property type="entry name" value="CobT"/>
</dbReference>
<protein>
    <recommendedName>
        <fullName evidence="1">Cobaltochelatase subunit CobT</fullName>
        <ecNumber evidence="1">6.6.1.2</ecNumber>
    </recommendedName>
</protein>
<feature type="region of interest" description="Disordered" evidence="2">
    <location>
        <begin position="623"/>
        <end position="643"/>
    </location>
</feature>
<dbReference type="EMBL" id="QFYQ01000002">
    <property type="protein sequence ID" value="RAK51742.1"/>
    <property type="molecule type" value="Genomic_DNA"/>
</dbReference>
<dbReference type="PANTHER" id="PTHR41248">
    <property type="entry name" value="NORD PROTEIN"/>
    <property type="match status" value="1"/>
</dbReference>
<dbReference type="InterPro" id="IPR025861">
    <property type="entry name" value="CobT_VWA_dom"/>
</dbReference>
<feature type="compositionally biased region" description="Acidic residues" evidence="2">
    <location>
        <begin position="271"/>
        <end position="289"/>
    </location>
</feature>
<dbReference type="Proteomes" id="UP000249254">
    <property type="component" value="Unassembled WGS sequence"/>
</dbReference>
<keyword evidence="4" id="KW-0436">Ligase</keyword>
<dbReference type="InterPro" id="IPR002035">
    <property type="entry name" value="VWF_A"/>
</dbReference>
<dbReference type="AlphaFoldDB" id="A0A328AAM6"/>
<gene>
    <name evidence="4" type="primary">cobT</name>
    <name evidence="4" type="ORF">DJ017_18090</name>
</gene>
<dbReference type="GO" id="GO:0009236">
    <property type="term" value="P:cobalamin biosynthetic process"/>
    <property type="evidence" value="ECO:0007669"/>
    <property type="project" value="UniProtKB-UniRule"/>
</dbReference>
<dbReference type="InterPro" id="IPR051928">
    <property type="entry name" value="NorD/CobT"/>
</dbReference>
<evidence type="ECO:0000313" key="4">
    <source>
        <dbReference type="EMBL" id="RAK51742.1"/>
    </source>
</evidence>
<dbReference type="PROSITE" id="PS50234">
    <property type="entry name" value="VWFA"/>
    <property type="match status" value="1"/>
</dbReference>
<dbReference type="CDD" id="cd01454">
    <property type="entry name" value="vWA_norD_type"/>
    <property type="match status" value="1"/>
</dbReference>
<dbReference type="OrthoDB" id="9764783at2"/>
<evidence type="ECO:0000256" key="2">
    <source>
        <dbReference type="SAM" id="MobiDB-lite"/>
    </source>
</evidence>
<dbReference type="GO" id="GO:0051116">
    <property type="term" value="F:cobaltochelatase activity"/>
    <property type="evidence" value="ECO:0007669"/>
    <property type="project" value="UniProtKB-UniRule"/>
</dbReference>
<dbReference type="InterPro" id="IPR036465">
    <property type="entry name" value="vWFA_dom_sf"/>
</dbReference>
<dbReference type="SUPFAM" id="SSF53300">
    <property type="entry name" value="vWA-like"/>
    <property type="match status" value="1"/>
</dbReference>
<dbReference type="EC" id="6.6.1.2" evidence="1"/>
<dbReference type="SMART" id="SM00327">
    <property type="entry name" value="VWA"/>
    <property type="match status" value="1"/>
</dbReference>
<feature type="region of interest" description="Disordered" evidence="2">
    <location>
        <begin position="208"/>
        <end position="302"/>
    </location>
</feature>
<dbReference type="PIRSF" id="PIRSF031715">
    <property type="entry name" value="Cob_chel_CobT"/>
    <property type="match status" value="1"/>
</dbReference>
<evidence type="ECO:0000313" key="5">
    <source>
        <dbReference type="Proteomes" id="UP000249254"/>
    </source>
</evidence>
<proteinExistence type="predicted"/>
<keyword evidence="5" id="KW-1185">Reference proteome</keyword>
<reference evidence="5" key="1">
    <citation type="submission" date="2018-05" db="EMBL/GenBank/DDBJ databases">
        <authorList>
            <person name="Li X."/>
        </authorList>
    </citation>
    <scope>NUCLEOTIDE SEQUENCE [LARGE SCALE GENOMIC DNA]</scope>
    <source>
        <strain evidence="5">LX32</strain>
    </source>
</reference>
<feature type="compositionally biased region" description="Acidic residues" evidence="2">
    <location>
        <begin position="220"/>
        <end position="241"/>
    </location>
</feature>